<protein>
    <recommendedName>
        <fullName evidence="3">General secretion pathway protein GspN</fullName>
    </recommendedName>
</protein>
<dbReference type="EMBL" id="MDEN01000062">
    <property type="protein sequence ID" value="OCX20560.1"/>
    <property type="molecule type" value="Genomic_DNA"/>
</dbReference>
<evidence type="ECO:0008006" key="3">
    <source>
        <dbReference type="Google" id="ProtNLM"/>
    </source>
</evidence>
<organism evidence="1 2">
    <name type="scientific">Pseudomonas graminis</name>
    <dbReference type="NCBI Taxonomy" id="158627"/>
    <lineage>
        <taxon>Bacteria</taxon>
        <taxon>Pseudomonadati</taxon>
        <taxon>Pseudomonadota</taxon>
        <taxon>Gammaproteobacteria</taxon>
        <taxon>Pseudomonadales</taxon>
        <taxon>Pseudomonadaceae</taxon>
        <taxon>Pseudomonas</taxon>
    </lineage>
</organism>
<accession>A0A1C2E0K4</accession>
<dbReference type="OrthoDB" id="5951700at2"/>
<dbReference type="AlphaFoldDB" id="A0A1C2E0K4"/>
<sequence>MKFDSLTLALGAVTVALAAVAVSLSMGAGQEIDWLPAGEAREAAPTAGPAALPSLPAQELTLTWQQSMFSPDRKPDLVTGKSQASSLDGISLSGVITDGASQWVLLQLPQKRRLKLAVGSTLDNGWTLDSVTPQHATFSHQGQTRELRLPLLRLPPPSKVPPITLPNVPTP</sequence>
<proteinExistence type="predicted"/>
<dbReference type="RefSeq" id="WP_065989012.1">
    <property type="nucleotide sequence ID" value="NZ_MDEN01000062.1"/>
</dbReference>
<comment type="caution">
    <text evidence="1">The sequence shown here is derived from an EMBL/GenBank/DDBJ whole genome shotgun (WGS) entry which is preliminary data.</text>
</comment>
<reference evidence="1 2" key="1">
    <citation type="submission" date="2016-08" db="EMBL/GenBank/DDBJ databases">
        <title>Whole genome sequence of Pseudomonas graminis strain UASWS1507, a potential biological control agent for agriculture.</title>
        <authorList>
            <person name="Crovadore J."/>
            <person name="Calmin G."/>
            <person name="Chablais R."/>
            <person name="Cochard B."/>
            <person name="Lefort F."/>
        </authorList>
    </citation>
    <scope>NUCLEOTIDE SEQUENCE [LARGE SCALE GENOMIC DNA]</scope>
    <source>
        <strain evidence="1 2">UASWS1507</strain>
    </source>
</reference>
<gene>
    <name evidence="1" type="ORF">BBI10_13555</name>
</gene>
<dbReference type="Proteomes" id="UP000095143">
    <property type="component" value="Unassembled WGS sequence"/>
</dbReference>
<name>A0A1C2E0K4_9PSED</name>
<evidence type="ECO:0000313" key="2">
    <source>
        <dbReference type="Proteomes" id="UP000095143"/>
    </source>
</evidence>
<evidence type="ECO:0000313" key="1">
    <source>
        <dbReference type="EMBL" id="OCX20560.1"/>
    </source>
</evidence>